<evidence type="ECO:0000256" key="1">
    <source>
        <dbReference type="SAM" id="MobiDB-lite"/>
    </source>
</evidence>
<dbReference type="Proteomes" id="UP001066276">
    <property type="component" value="Chromosome 3_1"/>
</dbReference>
<feature type="region of interest" description="Disordered" evidence="1">
    <location>
        <begin position="1"/>
        <end position="23"/>
    </location>
</feature>
<gene>
    <name evidence="2" type="ORF">NDU88_006939</name>
</gene>
<proteinExistence type="predicted"/>
<sequence>MPAECGIKRRGPKGGGDAQQGEVVKPAVLGEAPRATAWHVALRCLEEQARPKGSPEEKTTPQLLDLKYWTVMVDGKALTFSDPQKLQQFTIKKEAKGQQQNTKAAGDGEAAEEMEDVE</sequence>
<feature type="region of interest" description="Disordered" evidence="1">
    <location>
        <begin position="92"/>
        <end position="118"/>
    </location>
</feature>
<evidence type="ECO:0000313" key="2">
    <source>
        <dbReference type="EMBL" id="KAJ1190201.1"/>
    </source>
</evidence>
<reference evidence="2" key="1">
    <citation type="journal article" date="2022" name="bioRxiv">
        <title>Sequencing and chromosome-scale assembly of the giantPleurodeles waltlgenome.</title>
        <authorList>
            <person name="Brown T."/>
            <person name="Elewa A."/>
            <person name="Iarovenko S."/>
            <person name="Subramanian E."/>
            <person name="Araus A.J."/>
            <person name="Petzold A."/>
            <person name="Susuki M."/>
            <person name="Suzuki K.-i.T."/>
            <person name="Hayashi T."/>
            <person name="Toyoda A."/>
            <person name="Oliveira C."/>
            <person name="Osipova E."/>
            <person name="Leigh N.D."/>
            <person name="Simon A."/>
            <person name="Yun M.H."/>
        </authorList>
    </citation>
    <scope>NUCLEOTIDE SEQUENCE</scope>
    <source>
        <strain evidence="2">20211129_DDA</strain>
        <tissue evidence="2">Liver</tissue>
    </source>
</reference>
<accession>A0AAV7UNG6</accession>
<comment type="caution">
    <text evidence="2">The sequence shown here is derived from an EMBL/GenBank/DDBJ whole genome shotgun (WGS) entry which is preliminary data.</text>
</comment>
<organism evidence="2 3">
    <name type="scientific">Pleurodeles waltl</name>
    <name type="common">Iberian ribbed newt</name>
    <dbReference type="NCBI Taxonomy" id="8319"/>
    <lineage>
        <taxon>Eukaryota</taxon>
        <taxon>Metazoa</taxon>
        <taxon>Chordata</taxon>
        <taxon>Craniata</taxon>
        <taxon>Vertebrata</taxon>
        <taxon>Euteleostomi</taxon>
        <taxon>Amphibia</taxon>
        <taxon>Batrachia</taxon>
        <taxon>Caudata</taxon>
        <taxon>Salamandroidea</taxon>
        <taxon>Salamandridae</taxon>
        <taxon>Pleurodelinae</taxon>
        <taxon>Pleurodeles</taxon>
    </lineage>
</organism>
<evidence type="ECO:0000313" key="3">
    <source>
        <dbReference type="Proteomes" id="UP001066276"/>
    </source>
</evidence>
<feature type="compositionally biased region" description="Acidic residues" evidence="1">
    <location>
        <begin position="109"/>
        <end position="118"/>
    </location>
</feature>
<protein>
    <submittedName>
        <fullName evidence="2">Uncharacterized protein</fullName>
    </submittedName>
</protein>
<keyword evidence="3" id="KW-1185">Reference proteome</keyword>
<name>A0AAV7UNG6_PLEWA</name>
<dbReference type="AlphaFoldDB" id="A0AAV7UNG6"/>
<dbReference type="EMBL" id="JANPWB010000005">
    <property type="protein sequence ID" value="KAJ1190201.1"/>
    <property type="molecule type" value="Genomic_DNA"/>
</dbReference>